<protein>
    <submittedName>
        <fullName evidence="2">Uncharacterized protein</fullName>
    </submittedName>
</protein>
<evidence type="ECO:0000256" key="1">
    <source>
        <dbReference type="SAM" id="MobiDB-lite"/>
    </source>
</evidence>
<name>A0A0F9K4S9_9ZZZZ</name>
<evidence type="ECO:0000313" key="2">
    <source>
        <dbReference type="EMBL" id="KKM77129.1"/>
    </source>
</evidence>
<dbReference type="AlphaFoldDB" id="A0A0F9K4S9"/>
<gene>
    <name evidence="2" type="ORF">LCGC14_1373240</name>
</gene>
<organism evidence="2">
    <name type="scientific">marine sediment metagenome</name>
    <dbReference type="NCBI Taxonomy" id="412755"/>
    <lineage>
        <taxon>unclassified sequences</taxon>
        <taxon>metagenomes</taxon>
        <taxon>ecological metagenomes</taxon>
    </lineage>
</organism>
<accession>A0A0F9K4S9</accession>
<feature type="non-terminal residue" evidence="2">
    <location>
        <position position="22"/>
    </location>
</feature>
<dbReference type="EMBL" id="LAZR01008694">
    <property type="protein sequence ID" value="KKM77129.1"/>
    <property type="molecule type" value="Genomic_DNA"/>
</dbReference>
<reference evidence="2" key="1">
    <citation type="journal article" date="2015" name="Nature">
        <title>Complex archaea that bridge the gap between prokaryotes and eukaryotes.</title>
        <authorList>
            <person name="Spang A."/>
            <person name="Saw J.H."/>
            <person name="Jorgensen S.L."/>
            <person name="Zaremba-Niedzwiedzka K."/>
            <person name="Martijn J."/>
            <person name="Lind A.E."/>
            <person name="van Eijk R."/>
            <person name="Schleper C."/>
            <person name="Guy L."/>
            <person name="Ettema T.J."/>
        </authorList>
    </citation>
    <scope>NUCLEOTIDE SEQUENCE</scope>
</reference>
<proteinExistence type="predicted"/>
<comment type="caution">
    <text evidence="2">The sequence shown here is derived from an EMBL/GenBank/DDBJ whole genome shotgun (WGS) entry which is preliminary data.</text>
</comment>
<sequence length="22" mass="2344">MPDFPTYIGGNRIENAGSDTST</sequence>
<feature type="region of interest" description="Disordered" evidence="1">
    <location>
        <begin position="1"/>
        <end position="22"/>
    </location>
</feature>